<sequence length="1296" mass="147963">MLRTPKKRGRPRKYDTPKDKAKQDVVAKRARRRLQQQPVHGNIRFQIYVPPQTEALPPIQSRSIDSQEAYPLYDLLEADSSPNRAESSTSSVDAAATEKEQFPQSIERNDLASPYTHRFGNASRPHMAAASRSTSREGPAEVLPPSSPDRIPGGRTSHAIGDSDTCVESDCEVCHSSNVSGLRERDCTANSLYEEDCVATDSYVVSDDDLGTPRIDGKTKKHEEATSDLESQPEDVWQSDSISESDVSDMRSELESDDDEDERINVSLESDIHSAKCFLERNWGCACDCEDETEENEVKHTGTGNNEPPLHGLLDMVDYWQRLAVPDSIGRASPHAETDESDNGQLDWYSILSGGDSRPKFDIQISDRSFPEAQRTWDVDSIISWATCLSVNRGLYISYHSPPTRNLASNLHVFYQGTPLHIIPHLRLGSGRQSPQFGVYVFFPGISHICRRTTYLTKKERRMWIDELLLPAIRHYCPPDVIQHHPRSFDDVESKAYSCQREACSGMVRSRMDMHHYLPQEYLQQIWHCMRQRAERPDLAMFRGMFIVLSAKNIKLEAKSPTLQQCRAKIVDHLHHVLDWSKADLSNTWIDVGTEDTATSGKCTLLHKSRCLESWIRSMRYSDNRPLISSEHFNWSLTSQAGSARVETRRSHPLRSGGIAYAQRYNVNKDLFWTAAKQDKALFSEPNLEGLTCPPSLLDAWIVAARQYRNAGLATSDKSAPKLKRLRKVFQAMKARIGFALDSSADTSFGVREEYRISWELFTVLNPAASSLPGQHRSFWVLSTANVNKFMRWEFNRWLSAIESVQSRASCRDANWEDHQRNMIIVTILLRSLKASVNCHHVARRSQMFKDTYKNRKGKPLRGLDFENSMRQTGLAWLPRDLFDWPNFHLQDDLVASTTFTFNGLQGVFRNWKEVESASREYSKAGELEDHLRTSAPSTRPATLNRMRQMVYRHFALQVIRYTCSHVVVDYELDNELRLAREGYRGLSFDIIHKLTGEPPYLSYSHKGPHDLGYAYHDRVHGLFDWDDGLPRTFWDHCYYRQLARRFHSFIGTRLGAAEAERWKCSLGKFALPHLWMIPHYNKHSLFVKTPRVAGQLNPTRPFISGLHQWKMGVDDTEFEREDRWLLGGSYHMAGIPDSLTMDENTGPEIGNESEVTGTSEAFTIDFGSSIPFTEIPPCIEEGMEMTRNLYAISRPKVLAHYENARDCLEQALGDPLCDLLLMIVLTFTSSTVAPALPPYKTSFEAGPKRDRQLLAVTLMTKMLWFLYPQCFPWQNGDDQMLGIPEMTKQMGEKTR</sequence>
<evidence type="ECO:0000313" key="2">
    <source>
        <dbReference type="EMBL" id="KAF4465828.1"/>
    </source>
</evidence>
<gene>
    <name evidence="2" type="ORF">FALBO_7314</name>
</gene>
<keyword evidence="3" id="KW-1185">Reference proteome</keyword>
<protein>
    <submittedName>
        <fullName evidence="2">Uncharacterized protein</fullName>
    </submittedName>
</protein>
<name>A0A8H4PCK3_9HYPO</name>
<feature type="compositionally biased region" description="Basic and acidic residues" evidence="1">
    <location>
        <begin position="215"/>
        <end position="225"/>
    </location>
</feature>
<feature type="region of interest" description="Disordered" evidence="1">
    <location>
        <begin position="1"/>
        <end position="25"/>
    </location>
</feature>
<comment type="caution">
    <text evidence="2">The sequence shown here is derived from an EMBL/GenBank/DDBJ whole genome shotgun (WGS) entry which is preliminary data.</text>
</comment>
<evidence type="ECO:0000313" key="3">
    <source>
        <dbReference type="Proteomes" id="UP000554235"/>
    </source>
</evidence>
<dbReference type="Proteomes" id="UP000554235">
    <property type="component" value="Unassembled WGS sequence"/>
</dbReference>
<dbReference type="EMBL" id="JAADYS010000970">
    <property type="protein sequence ID" value="KAF4465828.1"/>
    <property type="molecule type" value="Genomic_DNA"/>
</dbReference>
<evidence type="ECO:0000256" key="1">
    <source>
        <dbReference type="SAM" id="MobiDB-lite"/>
    </source>
</evidence>
<feature type="compositionally biased region" description="Polar residues" evidence="1">
    <location>
        <begin position="80"/>
        <end position="92"/>
    </location>
</feature>
<dbReference type="OrthoDB" id="5369347at2759"/>
<feature type="region of interest" description="Disordered" evidence="1">
    <location>
        <begin position="77"/>
        <end position="156"/>
    </location>
</feature>
<organism evidence="2 3">
    <name type="scientific">Fusarium albosuccineum</name>
    <dbReference type="NCBI Taxonomy" id="1237068"/>
    <lineage>
        <taxon>Eukaryota</taxon>
        <taxon>Fungi</taxon>
        <taxon>Dikarya</taxon>
        <taxon>Ascomycota</taxon>
        <taxon>Pezizomycotina</taxon>
        <taxon>Sordariomycetes</taxon>
        <taxon>Hypocreomycetidae</taxon>
        <taxon>Hypocreales</taxon>
        <taxon>Nectriaceae</taxon>
        <taxon>Fusarium</taxon>
        <taxon>Fusarium decemcellulare species complex</taxon>
    </lineage>
</organism>
<feature type="region of interest" description="Disordered" evidence="1">
    <location>
        <begin position="205"/>
        <end position="261"/>
    </location>
</feature>
<feature type="compositionally biased region" description="Basic and acidic residues" evidence="1">
    <location>
        <begin position="12"/>
        <end position="25"/>
    </location>
</feature>
<reference evidence="2 3" key="1">
    <citation type="submission" date="2020-01" db="EMBL/GenBank/DDBJ databases">
        <title>Identification and distribution of gene clusters putatively required for synthesis of sphingolipid metabolism inhibitors in phylogenetically diverse species of the filamentous fungus Fusarium.</title>
        <authorList>
            <person name="Kim H.-S."/>
            <person name="Busman M."/>
            <person name="Brown D.W."/>
            <person name="Divon H."/>
            <person name="Uhlig S."/>
            <person name="Proctor R.H."/>
        </authorList>
    </citation>
    <scope>NUCLEOTIDE SEQUENCE [LARGE SCALE GENOMIC DNA]</scope>
    <source>
        <strain evidence="2 3">NRRL 20459</strain>
    </source>
</reference>
<proteinExistence type="predicted"/>
<feature type="compositionally biased region" description="Basic residues" evidence="1">
    <location>
        <begin position="1"/>
        <end position="11"/>
    </location>
</feature>
<accession>A0A8H4PCK3</accession>